<name>A0ABY5GMB1_9GAMM</name>
<keyword evidence="5" id="KW-0418">Kinase</keyword>
<accession>A0ABY5GMB1</accession>
<feature type="domain" description="Tyrosine-protein kinase G-rich" evidence="12">
    <location>
        <begin position="50"/>
        <end position="121"/>
    </location>
</feature>
<dbReference type="SUPFAM" id="SSF52540">
    <property type="entry name" value="P-loop containing nucleoside triphosphate hydrolases"/>
    <property type="match status" value="1"/>
</dbReference>
<reference evidence="13" key="1">
    <citation type="submission" date="2022-07" db="EMBL/GenBank/DDBJ databases">
        <title>Genome sequencing of Photobacterium atrarenae GJH2-4.</title>
        <authorList>
            <person name="Park S.-J."/>
        </authorList>
    </citation>
    <scope>NUCLEOTIDE SEQUENCE</scope>
    <source>
        <strain evidence="13">GJH2-4</strain>
    </source>
</reference>
<evidence type="ECO:0000313" key="13">
    <source>
        <dbReference type="EMBL" id="UTV30457.1"/>
    </source>
</evidence>
<dbReference type="InterPro" id="IPR027417">
    <property type="entry name" value="P-loop_NTPase"/>
</dbReference>
<keyword evidence="10" id="KW-1133">Transmembrane helix</keyword>
<dbReference type="EMBL" id="CP101509">
    <property type="protein sequence ID" value="UTV30457.1"/>
    <property type="molecule type" value="Genomic_DNA"/>
</dbReference>
<evidence type="ECO:0000256" key="5">
    <source>
        <dbReference type="ARBA" id="ARBA00022777"/>
    </source>
</evidence>
<keyword evidence="7" id="KW-0829">Tyrosine-protein kinase</keyword>
<evidence type="ECO:0000256" key="1">
    <source>
        <dbReference type="ARBA" id="ARBA00007316"/>
    </source>
</evidence>
<proteinExistence type="inferred from homology"/>
<evidence type="ECO:0000256" key="4">
    <source>
        <dbReference type="ARBA" id="ARBA00022741"/>
    </source>
</evidence>
<protein>
    <recommendedName>
        <fullName evidence="2">non-specific protein-tyrosine kinase</fullName>
        <ecNumber evidence="2">2.7.10.2</ecNumber>
    </recommendedName>
</protein>
<evidence type="ECO:0000256" key="10">
    <source>
        <dbReference type="SAM" id="Phobius"/>
    </source>
</evidence>
<dbReference type="PANTHER" id="PTHR32309">
    <property type="entry name" value="TYROSINE-PROTEIN KINASE"/>
    <property type="match status" value="1"/>
</dbReference>
<evidence type="ECO:0000256" key="9">
    <source>
        <dbReference type="SAM" id="Coils"/>
    </source>
</evidence>
<dbReference type="Pfam" id="PF13807">
    <property type="entry name" value="GNVR"/>
    <property type="match status" value="1"/>
</dbReference>
<evidence type="ECO:0000256" key="2">
    <source>
        <dbReference type="ARBA" id="ARBA00011903"/>
    </source>
</evidence>
<evidence type="ECO:0000256" key="6">
    <source>
        <dbReference type="ARBA" id="ARBA00022840"/>
    </source>
</evidence>
<evidence type="ECO:0000256" key="3">
    <source>
        <dbReference type="ARBA" id="ARBA00022679"/>
    </source>
</evidence>
<dbReference type="Gene3D" id="3.40.50.300">
    <property type="entry name" value="P-loop containing nucleotide triphosphate hydrolases"/>
    <property type="match status" value="1"/>
</dbReference>
<dbReference type="GO" id="GO:0004715">
    <property type="term" value="F:non-membrane spanning protein tyrosine kinase activity"/>
    <property type="evidence" value="ECO:0007669"/>
    <property type="project" value="UniProtKB-EC"/>
</dbReference>
<dbReference type="NCBIfam" id="TIGR01007">
    <property type="entry name" value="eps_fam"/>
    <property type="match status" value="1"/>
</dbReference>
<dbReference type="InterPro" id="IPR032807">
    <property type="entry name" value="GNVR"/>
</dbReference>
<comment type="similarity">
    <text evidence="1">Belongs to the CpsD/CapB family.</text>
</comment>
<comment type="catalytic activity">
    <reaction evidence="8">
        <text>L-tyrosyl-[protein] + ATP = O-phospho-L-tyrosyl-[protein] + ADP + H(+)</text>
        <dbReference type="Rhea" id="RHEA:10596"/>
        <dbReference type="Rhea" id="RHEA-COMP:10136"/>
        <dbReference type="Rhea" id="RHEA-COMP:20101"/>
        <dbReference type="ChEBI" id="CHEBI:15378"/>
        <dbReference type="ChEBI" id="CHEBI:30616"/>
        <dbReference type="ChEBI" id="CHEBI:46858"/>
        <dbReference type="ChEBI" id="CHEBI:61978"/>
        <dbReference type="ChEBI" id="CHEBI:456216"/>
        <dbReference type="EC" id="2.7.10.2"/>
    </reaction>
</comment>
<dbReference type="CDD" id="cd05387">
    <property type="entry name" value="BY-kinase"/>
    <property type="match status" value="1"/>
</dbReference>
<keyword evidence="6" id="KW-0067">ATP-binding</keyword>
<evidence type="ECO:0000259" key="12">
    <source>
        <dbReference type="Pfam" id="PF13807"/>
    </source>
</evidence>
<dbReference type="InterPro" id="IPR050445">
    <property type="entry name" value="Bact_polysacc_biosynth/exp"/>
</dbReference>
<keyword evidence="4" id="KW-0547">Nucleotide-binding</keyword>
<evidence type="ECO:0000259" key="11">
    <source>
        <dbReference type="Pfam" id="PF13614"/>
    </source>
</evidence>
<dbReference type="Pfam" id="PF13614">
    <property type="entry name" value="AAA_31"/>
    <property type="match status" value="1"/>
</dbReference>
<evidence type="ECO:0000256" key="8">
    <source>
        <dbReference type="ARBA" id="ARBA00051245"/>
    </source>
</evidence>
<feature type="domain" description="AAA" evidence="11">
    <location>
        <begin position="205"/>
        <end position="322"/>
    </location>
</feature>
<feature type="transmembrane region" description="Helical" evidence="10">
    <location>
        <begin position="103"/>
        <end position="122"/>
    </location>
</feature>
<evidence type="ECO:0000313" key="14">
    <source>
        <dbReference type="Proteomes" id="UP001057998"/>
    </source>
</evidence>
<feature type="coiled-coil region" evidence="9">
    <location>
        <begin position="17"/>
        <end position="44"/>
    </location>
</feature>
<evidence type="ECO:0000256" key="7">
    <source>
        <dbReference type="ARBA" id="ARBA00023137"/>
    </source>
</evidence>
<keyword evidence="14" id="KW-1185">Reference proteome</keyword>
<dbReference type="RefSeq" id="WP_255391816.1">
    <property type="nucleotide sequence ID" value="NZ_CP101509.1"/>
</dbReference>
<dbReference type="InterPro" id="IPR005702">
    <property type="entry name" value="Wzc-like_C"/>
</dbReference>
<keyword evidence="9" id="KW-0175">Coiled coil</keyword>
<keyword evidence="3 13" id="KW-0808">Transferase</keyword>
<organism evidence="13 14">
    <name type="scientific">Photobacterium atrarenae</name>
    <dbReference type="NCBI Taxonomy" id="865757"/>
    <lineage>
        <taxon>Bacteria</taxon>
        <taxon>Pseudomonadati</taxon>
        <taxon>Pseudomonadota</taxon>
        <taxon>Gammaproteobacteria</taxon>
        <taxon>Vibrionales</taxon>
        <taxon>Vibrionaceae</taxon>
        <taxon>Photobacterium</taxon>
    </lineage>
</organism>
<dbReference type="Proteomes" id="UP001057998">
    <property type="component" value="Chromosome 2"/>
</dbReference>
<sequence>MRKKLLTQLAKGLDKERQAALQQEASLNQALKDKKDEYQQLIIQEAKYDALKRDVESNRQLYNLFLNRQKETSATSDLKSTNARFSDYALPPLQPTKPQKAKTVAIATMTMMVLTILLAFMLESFRSTIEKPDEIEDKLNLQALGALPLIKPKNYRKKGLDAHLFFDSKQQGFTESVRTIRTSLRLQLMNHSGKRIAVTSSIPEEGKTTTSINLAIAMGTMEKVLLIDCDLRKPAIGKSFGLSKDHPGLINLLVMGEPLEACLYHDAQSGIDILTAGESTPSPQELLGSEQFAALLATLEAQYDRIVIDTPPALVVSDALIMGQQTGSVVMVVKAGTKLNEVQAAIAKMTKHNIPIHGVVLNQVDRQHTQYDSYYDKFATAEQQHS</sequence>
<gene>
    <name evidence="13" type="ORF">NNL38_17935</name>
</gene>
<dbReference type="PANTHER" id="PTHR32309:SF13">
    <property type="entry name" value="FERRIC ENTEROBACTIN TRANSPORT PROTEIN FEPE"/>
    <property type="match status" value="1"/>
</dbReference>
<keyword evidence="10" id="KW-0812">Transmembrane</keyword>
<dbReference type="EC" id="2.7.10.2" evidence="2"/>
<keyword evidence="10" id="KW-0472">Membrane</keyword>
<dbReference type="InterPro" id="IPR025669">
    <property type="entry name" value="AAA_dom"/>
</dbReference>